<dbReference type="AlphaFoldDB" id="A0A812A108"/>
<dbReference type="EMBL" id="CAJHZY010000141">
    <property type="protein sequence ID" value="CAD7767316.1"/>
    <property type="molecule type" value="Genomic_DNA"/>
</dbReference>
<evidence type="ECO:0000313" key="1">
    <source>
        <dbReference type="EMBL" id="CAD7767316.1"/>
    </source>
</evidence>
<name>A0A812A108_9EURY</name>
<gene>
    <name evidence="1" type="ORF">DNFNHJIP_00724</name>
</gene>
<reference evidence="1" key="1">
    <citation type="submission" date="2020-12" db="EMBL/GenBank/DDBJ databases">
        <authorList>
            <person name="Hahn C.J."/>
            <person name="Laso-Perez R."/>
            <person name="Vulcano F."/>
            <person name="Vaziourakis K.-M."/>
            <person name="Stokke R."/>
            <person name="Steen I.H."/>
            <person name="Teske A."/>
            <person name="Boetius A."/>
            <person name="Liebeke M."/>
            <person name="Amann R."/>
            <person name="Knittel K."/>
        </authorList>
    </citation>
    <scope>NUCLEOTIDE SEQUENCE</scope>
    <source>
        <strain evidence="1">Gfbio:c6db26ca-90af-429b-aeed-0e3e8aed0b5e:GoM-Arc1_AMV-AAA_792_C10</strain>
    </source>
</reference>
<dbReference type="Proteomes" id="UP000614580">
    <property type="component" value="Unassembled WGS sequence"/>
</dbReference>
<organism evidence="1 2">
    <name type="scientific">Candidatus Argoarchaeum ethanivorans</name>
    <dbReference type="NCBI Taxonomy" id="2608793"/>
    <lineage>
        <taxon>Archaea</taxon>
        <taxon>Methanobacteriati</taxon>
        <taxon>Methanobacteriota</taxon>
        <taxon>Stenosarchaea group</taxon>
        <taxon>Methanomicrobia</taxon>
        <taxon>Methanosarcinales</taxon>
        <taxon>Methanosarcinales incertae sedis</taxon>
        <taxon>GOM Arc I cluster</taxon>
        <taxon>Candidatus Argoarchaeum</taxon>
    </lineage>
</organism>
<evidence type="ECO:0000313" key="2">
    <source>
        <dbReference type="Proteomes" id="UP000614580"/>
    </source>
</evidence>
<proteinExistence type="predicted"/>
<accession>A0A812A108</accession>
<protein>
    <submittedName>
        <fullName evidence="1">Uncharacterized protein</fullName>
    </submittedName>
</protein>
<comment type="caution">
    <text evidence="1">The sequence shown here is derived from an EMBL/GenBank/DDBJ whole genome shotgun (WGS) entry which is preliminary data.</text>
</comment>
<sequence length="41" mass="4495">MGFVPSVEQLHRYTHARFVVDLYVVTASQHRGYACGAAGAE</sequence>